<dbReference type="InterPro" id="IPR001298">
    <property type="entry name" value="Filamin/ABP280_rpt"/>
</dbReference>
<feature type="repeat" description="Filamin" evidence="3">
    <location>
        <begin position="392"/>
        <end position="488"/>
    </location>
</feature>
<keyword evidence="2" id="KW-0677">Repeat</keyword>
<dbReference type="GO" id="GO:0030036">
    <property type="term" value="P:actin cytoskeleton organization"/>
    <property type="evidence" value="ECO:0007669"/>
    <property type="project" value="InterPro"/>
</dbReference>
<dbReference type="FunFam" id="2.60.40.10:FF:001145">
    <property type="entry name" value="Jitterbug, isoform I"/>
    <property type="match status" value="1"/>
</dbReference>
<dbReference type="PANTHER" id="PTHR38537:SF16">
    <property type="entry name" value="CALPONIN-HOMOLOGY (CH) DOMAIN-CONTAINING PROTEIN"/>
    <property type="match status" value="1"/>
</dbReference>
<evidence type="ECO:0000256" key="2">
    <source>
        <dbReference type="ARBA" id="ARBA00022737"/>
    </source>
</evidence>
<dbReference type="SUPFAM" id="SSF81296">
    <property type="entry name" value="E set domains"/>
    <property type="match status" value="4"/>
</dbReference>
<comment type="caution">
    <text evidence="4">The sequence shown here is derived from an EMBL/GenBank/DDBJ whole genome shotgun (WGS) entry which is preliminary data.</text>
</comment>
<dbReference type="InterPro" id="IPR044801">
    <property type="entry name" value="Filamin"/>
</dbReference>
<dbReference type="Proteomes" id="UP001208570">
    <property type="component" value="Unassembled WGS sequence"/>
</dbReference>
<feature type="repeat" description="Filamin" evidence="3">
    <location>
        <begin position="192"/>
        <end position="297"/>
    </location>
</feature>
<sequence length="520" mass="57033">MKQMSGCPTSDTDLHEGHHMIRGPSIRAIYHHILYVSSLLLLGTPITQNIIDTATLVSAFGQGLQTAEKGQTAKFMIETSGKRGNIEVHVKGMSAVSSVIMEYVLLMRTGTHTISQVQLETVGTQYQASYVPMETGLFQVNILWNGQPISGSPFHVNVTEAFDINSIMPIGGWHAVLDSEGKMFLKSHVINTIDFDTSRATHCTLSATVESPSREIVPVTVEKTMNGTQTTISFVPRTSGEPNVKLTGVKKDIPVHLDPIGANKYRASYVPVIPGAYLLSITWNNRLVRGSPFKVNIKSGANASKVSVNTDGFRQSVFGKEIKAIIDTRRAGPGELTAHCMGPNKVAYCELLDHRDGTFTLNIRPQEPGKHILQVKYGGEHVPGSPFLLKVAGPPDASKVRVSGPGVESGILANFQSRFIVETRGAGAGQLTVRIRGPKGAFRVEMQRESQKDRTILCRYDPTEVGTYIIHVKWSGEHVPGSPFTIQIFDTINELTDYLANNQNRVQRPYVDSDQWSENL</sequence>
<comment type="similarity">
    <text evidence="1">Belongs to the filamin family.</text>
</comment>
<dbReference type="AlphaFoldDB" id="A0AAD9JKU1"/>
<evidence type="ECO:0000313" key="4">
    <source>
        <dbReference type="EMBL" id="KAK2154310.1"/>
    </source>
</evidence>
<dbReference type="GO" id="GO:0051015">
    <property type="term" value="F:actin filament binding"/>
    <property type="evidence" value="ECO:0007669"/>
    <property type="project" value="InterPro"/>
</dbReference>
<dbReference type="Gene3D" id="2.60.40.10">
    <property type="entry name" value="Immunoglobulins"/>
    <property type="match status" value="4"/>
</dbReference>
<feature type="repeat" description="Filamin" evidence="3">
    <location>
        <begin position="298"/>
        <end position="391"/>
    </location>
</feature>
<proteinExistence type="inferred from homology"/>
<protein>
    <submittedName>
        <fullName evidence="4">Uncharacterized protein</fullName>
    </submittedName>
</protein>
<dbReference type="PROSITE" id="PS50194">
    <property type="entry name" value="FILAMIN_REPEAT"/>
    <property type="match status" value="4"/>
</dbReference>
<organism evidence="4 5">
    <name type="scientific">Paralvinella palmiformis</name>
    <dbReference type="NCBI Taxonomy" id="53620"/>
    <lineage>
        <taxon>Eukaryota</taxon>
        <taxon>Metazoa</taxon>
        <taxon>Spiralia</taxon>
        <taxon>Lophotrochozoa</taxon>
        <taxon>Annelida</taxon>
        <taxon>Polychaeta</taxon>
        <taxon>Sedentaria</taxon>
        <taxon>Canalipalpata</taxon>
        <taxon>Terebellida</taxon>
        <taxon>Terebelliformia</taxon>
        <taxon>Alvinellidae</taxon>
        <taxon>Paralvinella</taxon>
    </lineage>
</organism>
<dbReference type="InterPro" id="IPR014756">
    <property type="entry name" value="Ig_E-set"/>
</dbReference>
<dbReference type="SMART" id="SM00557">
    <property type="entry name" value="IG_FLMN"/>
    <property type="match status" value="4"/>
</dbReference>
<evidence type="ECO:0000256" key="1">
    <source>
        <dbReference type="ARBA" id="ARBA00009238"/>
    </source>
</evidence>
<accession>A0AAD9JKU1</accession>
<evidence type="ECO:0000313" key="5">
    <source>
        <dbReference type="Proteomes" id="UP001208570"/>
    </source>
</evidence>
<gene>
    <name evidence="4" type="ORF">LSH36_271g03018</name>
</gene>
<keyword evidence="5" id="KW-1185">Reference proteome</keyword>
<evidence type="ECO:0000256" key="3">
    <source>
        <dbReference type="PROSITE-ProRule" id="PRU00087"/>
    </source>
</evidence>
<name>A0AAD9JKU1_9ANNE</name>
<dbReference type="Pfam" id="PF00630">
    <property type="entry name" value="Filamin"/>
    <property type="match status" value="4"/>
</dbReference>
<reference evidence="4" key="1">
    <citation type="journal article" date="2023" name="Mol. Biol. Evol.">
        <title>Third-Generation Sequencing Reveals the Adaptive Role of the Epigenome in Three Deep-Sea Polychaetes.</title>
        <authorList>
            <person name="Perez M."/>
            <person name="Aroh O."/>
            <person name="Sun Y."/>
            <person name="Lan Y."/>
            <person name="Juniper S.K."/>
            <person name="Young C.R."/>
            <person name="Angers B."/>
            <person name="Qian P.Y."/>
        </authorList>
    </citation>
    <scope>NUCLEOTIDE SEQUENCE</scope>
    <source>
        <strain evidence="4">P08H-3</strain>
    </source>
</reference>
<dbReference type="EMBL" id="JAODUP010000271">
    <property type="protein sequence ID" value="KAK2154310.1"/>
    <property type="molecule type" value="Genomic_DNA"/>
</dbReference>
<dbReference type="InterPro" id="IPR013783">
    <property type="entry name" value="Ig-like_fold"/>
</dbReference>
<feature type="repeat" description="Filamin" evidence="3">
    <location>
        <begin position="49"/>
        <end position="158"/>
    </location>
</feature>
<dbReference type="PANTHER" id="PTHR38537">
    <property type="entry name" value="JITTERBUG, ISOFORM N"/>
    <property type="match status" value="1"/>
</dbReference>
<dbReference type="InterPro" id="IPR017868">
    <property type="entry name" value="Filamin/ABP280_repeat-like"/>
</dbReference>